<dbReference type="CDD" id="cd03396">
    <property type="entry name" value="PAP2_like_6"/>
    <property type="match status" value="1"/>
</dbReference>
<dbReference type="SUPFAM" id="SSF48317">
    <property type="entry name" value="Acid phosphatase/Vanadium-dependent haloperoxidase"/>
    <property type="match status" value="1"/>
</dbReference>
<accession>A0A5P1RBB9</accession>
<feature type="domain" description="Phosphatidic acid phosphatase type 2/haloperoxidase" evidence="2">
    <location>
        <begin position="93"/>
        <end position="213"/>
    </location>
</feature>
<protein>
    <submittedName>
        <fullName evidence="3">Phosphatase PAP2 family protein</fullName>
    </submittedName>
</protein>
<name>A0A5P1RBB9_9GAMM</name>
<dbReference type="Pfam" id="PF01569">
    <property type="entry name" value="PAP2"/>
    <property type="match status" value="1"/>
</dbReference>
<feature type="transmembrane region" description="Helical" evidence="1">
    <location>
        <begin position="12"/>
        <end position="34"/>
    </location>
</feature>
<dbReference type="InterPro" id="IPR036938">
    <property type="entry name" value="PAP2/HPO_sf"/>
</dbReference>
<keyword evidence="1" id="KW-0472">Membrane</keyword>
<feature type="transmembrane region" description="Helical" evidence="1">
    <location>
        <begin position="153"/>
        <end position="170"/>
    </location>
</feature>
<dbReference type="AlphaFoldDB" id="A0A5P1RBB9"/>
<feature type="transmembrane region" description="Helical" evidence="1">
    <location>
        <begin position="191"/>
        <end position="213"/>
    </location>
</feature>
<feature type="transmembrane region" description="Helical" evidence="1">
    <location>
        <begin position="54"/>
        <end position="77"/>
    </location>
</feature>
<feature type="transmembrane region" description="Helical" evidence="1">
    <location>
        <begin position="89"/>
        <end position="108"/>
    </location>
</feature>
<evidence type="ECO:0000256" key="1">
    <source>
        <dbReference type="SAM" id="Phobius"/>
    </source>
</evidence>
<evidence type="ECO:0000313" key="3">
    <source>
        <dbReference type="EMBL" id="QEQ96903.1"/>
    </source>
</evidence>
<sequence>MSQIDKLLKRTDIRLLLACYVFFTLFSGIDLWVSSLFYKPELGFWLDDLWFNRFIHATFAKIHLLWLVLFIAGAIYYWKKGVKSRQKAFVFLIATMVVGPGLFVNVFVKDNSVGRARPVQIEEFGGENRFTPAFIYSGACKKNCSFVSGHSAIGFYAIVLGWVFTSRRWFWGGVGLGAIISLSRMMEGAHFLSDTVFAFWAVYFCTLILGYFFNYPSPFNRTSEST</sequence>
<dbReference type="EMBL" id="CP043869">
    <property type="protein sequence ID" value="QEQ96903.1"/>
    <property type="molecule type" value="Genomic_DNA"/>
</dbReference>
<dbReference type="Proteomes" id="UP000324760">
    <property type="component" value="Chromosome"/>
</dbReference>
<evidence type="ECO:0000313" key="4">
    <source>
        <dbReference type="Proteomes" id="UP000324760"/>
    </source>
</evidence>
<keyword evidence="1" id="KW-1133">Transmembrane helix</keyword>
<dbReference type="KEGG" id="ncu:F0U83_09325"/>
<reference evidence="3 4" key="1">
    <citation type="journal article" date="2019" name="Biochem. Eng. J.">
        <title>Metabolic engineering of the marine bacteria Neptunomonas concharum for the production of acetoin and meso-2,3-butanediol from acetate.</title>
        <authorList>
            <person name="Li W."/>
            <person name="Pu N."/>
            <person name="Liu C.-X."/>
            <person name="Yuan Q.-P."/>
            <person name="Li Z.-J."/>
        </authorList>
    </citation>
    <scope>NUCLEOTIDE SEQUENCE [LARGE SCALE GENOMIC DNA]</scope>
    <source>
        <strain evidence="3 4">JCM17730</strain>
    </source>
</reference>
<organism evidence="3 4">
    <name type="scientific">Neptunomonas concharum</name>
    <dbReference type="NCBI Taxonomy" id="1031538"/>
    <lineage>
        <taxon>Bacteria</taxon>
        <taxon>Pseudomonadati</taxon>
        <taxon>Pseudomonadota</taxon>
        <taxon>Gammaproteobacteria</taxon>
        <taxon>Oceanospirillales</taxon>
        <taxon>Oceanospirillaceae</taxon>
        <taxon>Neptunomonas</taxon>
    </lineage>
</organism>
<dbReference type="OrthoDB" id="9813524at2"/>
<proteinExistence type="predicted"/>
<evidence type="ECO:0000259" key="2">
    <source>
        <dbReference type="Pfam" id="PF01569"/>
    </source>
</evidence>
<gene>
    <name evidence="3" type="ORF">F0U83_09325</name>
</gene>
<keyword evidence="1" id="KW-0812">Transmembrane</keyword>
<dbReference type="Gene3D" id="1.20.144.10">
    <property type="entry name" value="Phosphatidic acid phosphatase type 2/haloperoxidase"/>
    <property type="match status" value="1"/>
</dbReference>
<dbReference type="InterPro" id="IPR000326">
    <property type="entry name" value="PAP2/HPO"/>
</dbReference>
<dbReference type="RefSeq" id="WP_138988278.1">
    <property type="nucleotide sequence ID" value="NZ_CP043869.1"/>
</dbReference>
<keyword evidence="4" id="KW-1185">Reference proteome</keyword>